<accession>A0ABX9M5F5</accession>
<dbReference type="RefSeq" id="WP_118955615.1">
    <property type="nucleotide sequence ID" value="NZ_QHCR01000003.1"/>
</dbReference>
<comment type="caution">
    <text evidence="2">The sequence shown here is derived from an EMBL/GenBank/DDBJ whole genome shotgun (WGS) entry which is preliminary data.</text>
</comment>
<reference evidence="2 3" key="2">
    <citation type="journal article" date="2020" name="Int. J. Syst. Evol. Microbiol.">
        <title>Leptospira yasudae sp. nov. and Leptospira stimsonii sp. nov., two new species of the pathogenic group isolated from environmental sources.</title>
        <authorList>
            <person name="Casanovas-Massana A."/>
            <person name="Hamond C."/>
            <person name="Santos L.A."/>
            <person name="de Oliveira D."/>
            <person name="Hacker K.P."/>
            <person name="Balassiano I."/>
            <person name="Costa F."/>
            <person name="Medeiros M.A."/>
            <person name="Reis M.G."/>
            <person name="Ko A.I."/>
            <person name="Wunder E.A."/>
        </authorList>
    </citation>
    <scope>NUCLEOTIDE SEQUENCE [LARGE SCALE GENOMIC DNA]</scope>
    <source>
        <strain evidence="2 3">B21</strain>
    </source>
</reference>
<reference evidence="3" key="1">
    <citation type="submission" date="2018-05" db="EMBL/GenBank/DDBJ databases">
        <title>Leptospira yasudae sp. nov. and Leptospira stimsonii sp. nov., two pathogenic species of the genus Leptospira isolated from environmental sources.</title>
        <authorList>
            <person name="Casanovas-Massana A."/>
            <person name="Hamond C."/>
            <person name="Santos L.A."/>
            <person name="Hacker K.P."/>
            <person name="Balassiano I."/>
            <person name="Medeiros M.A."/>
            <person name="Reis M.G."/>
            <person name="Ko A.I."/>
            <person name="Wunder E.A."/>
        </authorList>
    </citation>
    <scope>NUCLEOTIDE SEQUENCE [LARGE SCALE GENOMIC DNA]</scope>
    <source>
        <strain evidence="3">B21</strain>
    </source>
</reference>
<organism evidence="2 3">
    <name type="scientific">Leptospira yasudae</name>
    <dbReference type="NCBI Taxonomy" id="2202201"/>
    <lineage>
        <taxon>Bacteria</taxon>
        <taxon>Pseudomonadati</taxon>
        <taxon>Spirochaetota</taxon>
        <taxon>Spirochaetia</taxon>
        <taxon>Leptospirales</taxon>
        <taxon>Leptospiraceae</taxon>
        <taxon>Leptospira</taxon>
    </lineage>
</organism>
<dbReference type="Pfam" id="PF18480">
    <property type="entry name" value="DUF5615"/>
    <property type="match status" value="1"/>
</dbReference>
<gene>
    <name evidence="2" type="ORF">DLM77_08560</name>
</gene>
<keyword evidence="3" id="KW-1185">Reference proteome</keyword>
<name>A0ABX9M5F5_9LEPT</name>
<dbReference type="InterPro" id="IPR041049">
    <property type="entry name" value="DUF5615"/>
</dbReference>
<feature type="domain" description="DUF5615" evidence="1">
    <location>
        <begin position="4"/>
        <end position="109"/>
    </location>
</feature>
<evidence type="ECO:0000313" key="3">
    <source>
        <dbReference type="Proteomes" id="UP000285569"/>
    </source>
</evidence>
<dbReference type="Proteomes" id="UP000285569">
    <property type="component" value="Unassembled WGS sequence"/>
</dbReference>
<protein>
    <submittedName>
        <fullName evidence="2">Toxin-antitoxin system, toxin component</fullName>
    </submittedName>
</protein>
<proteinExistence type="predicted"/>
<dbReference type="EMBL" id="QHCR01000003">
    <property type="protein sequence ID" value="RHX80911.1"/>
    <property type="molecule type" value="Genomic_DNA"/>
</dbReference>
<evidence type="ECO:0000313" key="2">
    <source>
        <dbReference type="EMBL" id="RHX80911.1"/>
    </source>
</evidence>
<evidence type="ECO:0000259" key="1">
    <source>
        <dbReference type="Pfam" id="PF18480"/>
    </source>
</evidence>
<sequence>MQVKVLADENVDFRIIQTLRESGFSVRSVLEDFRGAGDFEILQIAKKSNSILLTLDKDFGEWVFAHKEDPIAIVLLRYHPKEFQEIANTLLKLLEQEGVSLYGKFAVLTTSKIRIREIHL</sequence>